<accession>A0A1H4W3M5</accession>
<sequence>MNLFLNPVIVALLVVSQGAVVICLSRRPKHRLAP</sequence>
<protein>
    <submittedName>
        <fullName evidence="1">Uncharacterized protein</fullName>
    </submittedName>
</protein>
<evidence type="ECO:0000313" key="2">
    <source>
        <dbReference type="Proteomes" id="UP000198982"/>
    </source>
</evidence>
<keyword evidence="2" id="KW-1185">Reference proteome</keyword>
<reference evidence="2" key="1">
    <citation type="submission" date="2016-10" db="EMBL/GenBank/DDBJ databases">
        <authorList>
            <person name="Varghese N."/>
            <person name="Submissions S."/>
        </authorList>
    </citation>
    <scope>NUCLEOTIDE SEQUENCE [LARGE SCALE GENOMIC DNA]</scope>
    <source>
        <strain evidence="2">DSM 9751</strain>
    </source>
</reference>
<name>A0A1H4W3M5_9PSED</name>
<dbReference type="Proteomes" id="UP000198982">
    <property type="component" value="Unassembled WGS sequence"/>
</dbReference>
<dbReference type="EMBL" id="FNTJ01000002">
    <property type="protein sequence ID" value="SEC87969.1"/>
    <property type="molecule type" value="Genomic_DNA"/>
</dbReference>
<proteinExistence type="predicted"/>
<evidence type="ECO:0000313" key="1">
    <source>
        <dbReference type="EMBL" id="SEC87969.1"/>
    </source>
</evidence>
<dbReference type="AlphaFoldDB" id="A0A1H4W3M5"/>
<gene>
    <name evidence="1" type="ORF">SAMN05216178_5228</name>
</gene>
<organism evidence="1 2">
    <name type="scientific">Pseudomonas saponiphila</name>
    <dbReference type="NCBI Taxonomy" id="556534"/>
    <lineage>
        <taxon>Bacteria</taxon>
        <taxon>Pseudomonadati</taxon>
        <taxon>Pseudomonadota</taxon>
        <taxon>Gammaproteobacteria</taxon>
        <taxon>Pseudomonadales</taxon>
        <taxon>Pseudomonadaceae</taxon>
        <taxon>Pseudomonas</taxon>
    </lineage>
</organism>